<protein>
    <recommendedName>
        <fullName evidence="3">Addiction module component</fullName>
    </recommendedName>
</protein>
<keyword evidence="2" id="KW-1185">Reference proteome</keyword>
<evidence type="ECO:0000313" key="1">
    <source>
        <dbReference type="EMBL" id="PTN07964.1"/>
    </source>
</evidence>
<proteinExistence type="predicted"/>
<comment type="caution">
    <text evidence="1">The sequence shown here is derived from an EMBL/GenBank/DDBJ whole genome shotgun (WGS) entry which is preliminary data.</text>
</comment>
<accession>A0A2T5C060</accession>
<evidence type="ECO:0008006" key="3">
    <source>
        <dbReference type="Google" id="ProtNLM"/>
    </source>
</evidence>
<dbReference type="AlphaFoldDB" id="A0A2T5C060"/>
<dbReference type="RefSeq" id="WP_107822700.1">
    <property type="nucleotide sequence ID" value="NZ_QAAD01000011.1"/>
</dbReference>
<sequence>MDIQALKLDLVAKILSTEKTSVLLQIEKLFDKEHEQDWWDKLPNEVQQAIMEGVEDVSNGNTYSHEEVVREAQRKYGF</sequence>
<evidence type="ECO:0000313" key="2">
    <source>
        <dbReference type="Proteomes" id="UP000243525"/>
    </source>
</evidence>
<organism evidence="1 2">
    <name type="scientific">Mangrovibacterium marinum</name>
    <dbReference type="NCBI Taxonomy" id="1639118"/>
    <lineage>
        <taxon>Bacteria</taxon>
        <taxon>Pseudomonadati</taxon>
        <taxon>Bacteroidota</taxon>
        <taxon>Bacteroidia</taxon>
        <taxon>Marinilabiliales</taxon>
        <taxon>Prolixibacteraceae</taxon>
        <taxon>Mangrovibacterium</taxon>
    </lineage>
</organism>
<name>A0A2T5C060_9BACT</name>
<dbReference type="Proteomes" id="UP000243525">
    <property type="component" value="Unassembled WGS sequence"/>
</dbReference>
<reference evidence="1 2" key="1">
    <citation type="submission" date="2018-04" db="EMBL/GenBank/DDBJ databases">
        <title>Genomic Encyclopedia of Archaeal and Bacterial Type Strains, Phase II (KMG-II): from individual species to whole genera.</title>
        <authorList>
            <person name="Goeker M."/>
        </authorList>
    </citation>
    <scope>NUCLEOTIDE SEQUENCE [LARGE SCALE GENOMIC DNA]</scope>
    <source>
        <strain evidence="1 2">DSM 28823</strain>
    </source>
</reference>
<dbReference type="EMBL" id="QAAD01000011">
    <property type="protein sequence ID" value="PTN07964.1"/>
    <property type="molecule type" value="Genomic_DNA"/>
</dbReference>
<dbReference type="OrthoDB" id="1373932at2"/>
<gene>
    <name evidence="1" type="ORF">C8N47_1114</name>
</gene>